<dbReference type="PANTHER" id="PTHR43337">
    <property type="entry name" value="XANTHINE/URACIL PERMEASE C887.17-RELATED"/>
    <property type="match status" value="1"/>
</dbReference>
<evidence type="ECO:0000256" key="7">
    <source>
        <dbReference type="SAM" id="Phobius"/>
    </source>
</evidence>
<feature type="transmembrane region" description="Helical" evidence="7">
    <location>
        <begin position="401"/>
        <end position="432"/>
    </location>
</feature>
<evidence type="ECO:0000256" key="1">
    <source>
        <dbReference type="ARBA" id="ARBA00004127"/>
    </source>
</evidence>
<evidence type="ECO:0000256" key="4">
    <source>
        <dbReference type="ARBA" id="ARBA00022692"/>
    </source>
</evidence>
<dbReference type="EMBL" id="JASJND010000009">
    <property type="protein sequence ID" value="MDJ1115540.1"/>
    <property type="molecule type" value="Genomic_DNA"/>
</dbReference>
<reference evidence="8 9" key="1">
    <citation type="submission" date="2023-05" db="EMBL/GenBank/DDBJ databases">
        <title>Microbacterium dauci sp.nov., Isolated from Carrot Rhizosphere Soil.</title>
        <authorList>
            <person name="Xiao Z."/>
            <person name="Zheng J."/>
        </authorList>
    </citation>
    <scope>NUCLEOTIDE SEQUENCE [LARGE SCALE GENOMIC DNA]</scope>
    <source>
        <strain evidence="8 9">LX3-4</strain>
    </source>
</reference>
<dbReference type="Pfam" id="PF00860">
    <property type="entry name" value="Xan_ur_permease"/>
    <property type="match status" value="1"/>
</dbReference>
<sequence>MSTTPNASSTTNGALGRLDRFFEITRRGSTLGTEVRGGVVTFVTMAYIVILNPAILSTPDVDGVTLAHSAVATATALTAGVMTILFGLVTRLPFAFAAGLGINAFVAFSIVGQVTWGEAMALVVINGLIIVLLAATGLRKLIFDAVPVQLKLAITVGIGLFIAFIGFVNAGFVNPAEGTPLELGVGGSITSPATLLFIATLLIGGILMALRVKGAILIALVAGTVLAAIVNLFTPVADFGLTASVFAAPDLSLVGAVDFGFDLGRVGIVALIMFVFTLVFTNFFDAMGTMTGLAREAGLADERGNFPRIKSALIVEGVGAVVGGGTSSSSATVFVESGSGIGEGARTGLANVVTGALFLLAMFITPVTGLVPGFVAAAALVLVGALMLTQIKNIDLSDFNVLLPVFLTATVMPLTYSIANGIGAGFISWVVLNAFSGRAKQVHWLLWVVAAGFVVYFARGPLETLLGA</sequence>
<feature type="transmembrane region" description="Helical" evidence="7">
    <location>
        <begin position="348"/>
        <end position="364"/>
    </location>
</feature>
<feature type="transmembrane region" description="Helical" evidence="7">
    <location>
        <begin position="370"/>
        <end position="389"/>
    </location>
</feature>
<dbReference type="RefSeq" id="WP_283717226.1">
    <property type="nucleotide sequence ID" value="NZ_JASJND010000009.1"/>
</dbReference>
<feature type="transmembrane region" description="Helical" evidence="7">
    <location>
        <begin position="150"/>
        <end position="173"/>
    </location>
</feature>
<keyword evidence="9" id="KW-1185">Reference proteome</keyword>
<feature type="transmembrane region" description="Helical" evidence="7">
    <location>
        <begin position="94"/>
        <end position="113"/>
    </location>
</feature>
<evidence type="ECO:0000256" key="3">
    <source>
        <dbReference type="ARBA" id="ARBA00022448"/>
    </source>
</evidence>
<organism evidence="8 9">
    <name type="scientific">Microbacterium dauci</name>
    <dbReference type="NCBI Taxonomy" id="3048008"/>
    <lineage>
        <taxon>Bacteria</taxon>
        <taxon>Bacillati</taxon>
        <taxon>Actinomycetota</taxon>
        <taxon>Actinomycetes</taxon>
        <taxon>Micrococcales</taxon>
        <taxon>Microbacteriaceae</taxon>
        <taxon>Microbacterium</taxon>
    </lineage>
</organism>
<keyword evidence="4 7" id="KW-0812">Transmembrane</keyword>
<accession>A0ABT6ZHA7</accession>
<gene>
    <name evidence="8" type="ORF">QNI14_13910</name>
</gene>
<evidence type="ECO:0000256" key="5">
    <source>
        <dbReference type="ARBA" id="ARBA00022989"/>
    </source>
</evidence>
<evidence type="ECO:0000313" key="8">
    <source>
        <dbReference type="EMBL" id="MDJ1115540.1"/>
    </source>
</evidence>
<proteinExistence type="inferred from homology"/>
<feature type="transmembrane region" description="Helical" evidence="7">
    <location>
        <begin position="266"/>
        <end position="284"/>
    </location>
</feature>
<feature type="transmembrane region" description="Helical" evidence="7">
    <location>
        <begin position="193"/>
        <end position="210"/>
    </location>
</feature>
<feature type="transmembrane region" description="Helical" evidence="7">
    <location>
        <begin position="217"/>
        <end position="246"/>
    </location>
</feature>
<evidence type="ECO:0000256" key="6">
    <source>
        <dbReference type="ARBA" id="ARBA00023136"/>
    </source>
</evidence>
<dbReference type="InterPro" id="IPR045018">
    <property type="entry name" value="Azg-like"/>
</dbReference>
<feature type="transmembrane region" description="Helical" evidence="7">
    <location>
        <begin position="67"/>
        <end position="87"/>
    </location>
</feature>
<feature type="transmembrane region" description="Helical" evidence="7">
    <location>
        <begin position="119"/>
        <end position="138"/>
    </location>
</feature>
<keyword evidence="5 7" id="KW-1133">Transmembrane helix</keyword>
<evidence type="ECO:0000256" key="2">
    <source>
        <dbReference type="ARBA" id="ARBA00005697"/>
    </source>
</evidence>
<comment type="caution">
    <text evidence="8">The sequence shown here is derived from an EMBL/GenBank/DDBJ whole genome shotgun (WGS) entry which is preliminary data.</text>
</comment>
<keyword evidence="3" id="KW-0813">Transport</keyword>
<feature type="transmembrane region" description="Helical" evidence="7">
    <location>
        <begin position="35"/>
        <end position="55"/>
    </location>
</feature>
<evidence type="ECO:0000313" key="9">
    <source>
        <dbReference type="Proteomes" id="UP001321481"/>
    </source>
</evidence>
<dbReference type="InterPro" id="IPR006043">
    <property type="entry name" value="NCS2"/>
</dbReference>
<comment type="similarity">
    <text evidence="2">Belongs to the nucleobase:cation symporter-2 (NCS2) (TC 2.A.40) family. Azg-like subfamily.</text>
</comment>
<dbReference type="PANTHER" id="PTHR43337:SF1">
    <property type="entry name" value="XANTHINE_URACIL PERMEASE C887.17-RELATED"/>
    <property type="match status" value="1"/>
</dbReference>
<protein>
    <submittedName>
        <fullName evidence="8">NCS2 family permease</fullName>
    </submittedName>
</protein>
<dbReference type="Proteomes" id="UP001321481">
    <property type="component" value="Unassembled WGS sequence"/>
</dbReference>
<comment type="subcellular location">
    <subcellularLocation>
        <location evidence="1">Endomembrane system</location>
        <topology evidence="1">Multi-pass membrane protein</topology>
    </subcellularLocation>
</comment>
<feature type="transmembrane region" description="Helical" evidence="7">
    <location>
        <begin position="444"/>
        <end position="462"/>
    </location>
</feature>
<name>A0ABT6ZHA7_9MICO</name>
<keyword evidence="6 7" id="KW-0472">Membrane</keyword>